<dbReference type="PANTHER" id="PTHR28037:SF1">
    <property type="entry name" value="ALCOHOL O-ACETYLTRANSFERASE 1-RELATED"/>
    <property type="match status" value="1"/>
</dbReference>
<organism evidence="1 3">
    <name type="scientific">Rotaria magnacalcarata</name>
    <dbReference type="NCBI Taxonomy" id="392030"/>
    <lineage>
        <taxon>Eukaryota</taxon>
        <taxon>Metazoa</taxon>
        <taxon>Spiralia</taxon>
        <taxon>Gnathifera</taxon>
        <taxon>Rotifera</taxon>
        <taxon>Eurotatoria</taxon>
        <taxon>Bdelloidea</taxon>
        <taxon>Philodinida</taxon>
        <taxon>Philodinidae</taxon>
        <taxon>Rotaria</taxon>
    </lineage>
</organism>
<protein>
    <recommendedName>
        <fullName evidence="4">Condensation domain-containing protein</fullName>
    </recommendedName>
</protein>
<evidence type="ECO:0000313" key="1">
    <source>
        <dbReference type="EMBL" id="CAF1653095.1"/>
    </source>
</evidence>
<dbReference type="EMBL" id="CAJNOW010016887">
    <property type="protein sequence ID" value="CAF1653095.1"/>
    <property type="molecule type" value="Genomic_DNA"/>
</dbReference>
<comment type="caution">
    <text evidence="1">The sequence shown here is derived from an EMBL/GenBank/DDBJ whole genome shotgun (WGS) entry which is preliminary data.</text>
</comment>
<proteinExistence type="predicted"/>
<evidence type="ECO:0000313" key="2">
    <source>
        <dbReference type="EMBL" id="CAF2215758.1"/>
    </source>
</evidence>
<dbReference type="InterPro" id="IPR052058">
    <property type="entry name" value="Alcohol_O-acetyltransferase"/>
</dbReference>
<dbReference type="AlphaFoldDB" id="A0A816EZZ8"/>
<dbReference type="PANTHER" id="PTHR28037">
    <property type="entry name" value="ALCOHOL O-ACETYLTRANSFERASE 1-RELATED"/>
    <property type="match status" value="1"/>
</dbReference>
<dbReference type="Proteomes" id="UP000663834">
    <property type="component" value="Unassembled WGS sequence"/>
</dbReference>
<evidence type="ECO:0008006" key="4">
    <source>
        <dbReference type="Google" id="ProtNLM"/>
    </source>
</evidence>
<dbReference type="EMBL" id="CAJNRE010019892">
    <property type="protein sequence ID" value="CAF2215758.1"/>
    <property type="molecule type" value="Genomic_DNA"/>
</dbReference>
<gene>
    <name evidence="1" type="ORF">KQP761_LOCUS30369</name>
    <name evidence="2" type="ORF">MBJ925_LOCUS36120</name>
</gene>
<name>A0A816EZZ8_9BILA</name>
<evidence type="ECO:0000313" key="3">
    <source>
        <dbReference type="Proteomes" id="UP000663834"/>
    </source>
</evidence>
<sequence>MYCQQILMFSRHLIQSTKSLRCLPKCLSTSISFPDSKHIEARHELHGFAKLCNQHGNYTTLGVIAHLTGDQTILMTNVEAAIRQILVKQAYMRSRIVITRESACEGDTKDEQHILETYSMTAFEELSSLSRFYLLRHAEDLNDWRWRLDDGSARNPHLYDVLDPSKSIIFPLIHYELIINRYHQQNGKPVMFHLIVYMNHAISDGRSSHPLLHDFLTALTHPNRPLVQNIQSVIPPVSFPKPYGRLLFYYYFYKHLITIFWYFHKRAQTPSRIPFKQSTIIFNSKHPTRQGRSLFYSSTSDKMLSMKAICEQHHISLHGPLCAFMLLTIHHLFPINGTANNDDMIQVADMDIPHDMRSILVDHNVTHDSVGCFVGTTIFKPDLISPLMPFWKLAHYCAHETEKQKLSKAVHIHTGVFDKLLANQYLFRKSFIDNNGVIVEISFSNIGRYMYNPSYNSNQIMLHGLHGSNMAPVYRESLHLSIQSVKQFDISLNHTFEYDLDAVKFMRVYCSLIENIDRFASLTITVHDVLQFLDDNRSSTKQQMD</sequence>
<dbReference type="Proteomes" id="UP000663824">
    <property type="component" value="Unassembled WGS sequence"/>
</dbReference>
<accession>A0A816EZZ8</accession>
<reference evidence="1" key="1">
    <citation type="submission" date="2021-02" db="EMBL/GenBank/DDBJ databases">
        <authorList>
            <person name="Nowell W R."/>
        </authorList>
    </citation>
    <scope>NUCLEOTIDE SEQUENCE</scope>
</reference>